<keyword evidence="4" id="KW-1185">Reference proteome</keyword>
<organism evidence="3 4">
    <name type="scientific">Sulfurivirga caldicuralii</name>
    <dbReference type="NCBI Taxonomy" id="364032"/>
    <lineage>
        <taxon>Bacteria</taxon>
        <taxon>Pseudomonadati</taxon>
        <taxon>Pseudomonadota</taxon>
        <taxon>Gammaproteobacteria</taxon>
        <taxon>Thiotrichales</taxon>
        <taxon>Piscirickettsiaceae</taxon>
        <taxon>Sulfurivirga</taxon>
    </lineage>
</organism>
<dbReference type="RefSeq" id="WP_074201253.1">
    <property type="nucleotide sequence ID" value="NZ_FSRE01000002.1"/>
</dbReference>
<dbReference type="SUPFAM" id="SSF160443">
    <property type="entry name" value="SMR domain-like"/>
    <property type="match status" value="1"/>
</dbReference>
<dbReference type="AlphaFoldDB" id="A0A1N6F8V3"/>
<gene>
    <name evidence="3" type="ORF">SAMN05443662_0973</name>
</gene>
<evidence type="ECO:0000256" key="1">
    <source>
        <dbReference type="SAM" id="MobiDB-lite"/>
    </source>
</evidence>
<feature type="region of interest" description="Disordered" evidence="1">
    <location>
        <begin position="1"/>
        <end position="50"/>
    </location>
</feature>
<dbReference type="GO" id="GO:0004519">
    <property type="term" value="F:endonuclease activity"/>
    <property type="evidence" value="ECO:0007669"/>
    <property type="project" value="UniProtKB-KW"/>
</dbReference>
<dbReference type="STRING" id="364032.SAMN05443662_0973"/>
<dbReference type="OrthoDB" id="9808881at2"/>
<dbReference type="InterPro" id="IPR002625">
    <property type="entry name" value="Smr_dom"/>
</dbReference>
<dbReference type="Proteomes" id="UP000198461">
    <property type="component" value="Unassembled WGS sequence"/>
</dbReference>
<protein>
    <submittedName>
        <fullName evidence="3">DNA-nicking endonuclease, Smr domain</fullName>
    </submittedName>
</protein>
<proteinExistence type="predicted"/>
<reference evidence="3 4" key="1">
    <citation type="submission" date="2016-11" db="EMBL/GenBank/DDBJ databases">
        <authorList>
            <person name="Jaros S."/>
            <person name="Januszkiewicz K."/>
            <person name="Wedrychowicz H."/>
        </authorList>
    </citation>
    <scope>NUCLEOTIDE SEQUENCE [LARGE SCALE GENOMIC DNA]</scope>
    <source>
        <strain evidence="3 4">DSM 17737</strain>
    </source>
</reference>
<dbReference type="Pfam" id="PF01713">
    <property type="entry name" value="Smr"/>
    <property type="match status" value="1"/>
</dbReference>
<dbReference type="InterPro" id="IPR036063">
    <property type="entry name" value="Smr_dom_sf"/>
</dbReference>
<evidence type="ECO:0000313" key="4">
    <source>
        <dbReference type="Proteomes" id="UP000198461"/>
    </source>
</evidence>
<evidence type="ECO:0000313" key="3">
    <source>
        <dbReference type="EMBL" id="SIN91723.1"/>
    </source>
</evidence>
<dbReference type="PANTHER" id="PTHR35562:SF2">
    <property type="entry name" value="DNA ENDONUCLEASE SMRA-RELATED"/>
    <property type="match status" value="1"/>
</dbReference>
<accession>A0A1N6F8V3</accession>
<evidence type="ECO:0000259" key="2">
    <source>
        <dbReference type="PROSITE" id="PS50828"/>
    </source>
</evidence>
<keyword evidence="3" id="KW-0378">Hydrolase</keyword>
<sequence>MTTDNDKALFRKAMADVAPLKQPARVTPQTPRPRPRRKVQPPIEDDMPLQHLPEADPLKAWETPSGHVFWQRSSLRPQEVRRLKRGDFSKAWRIDLHGLTRDDAAHALRQFVVQAHHAGARHLLIITGKGYRSEGGESIVRKVAQQTLQQLQQVLAYTSAQPADGGTGALYVFLRGLSP</sequence>
<keyword evidence="3" id="KW-0540">Nuclease</keyword>
<dbReference type="EMBL" id="FSRE01000002">
    <property type="protein sequence ID" value="SIN91723.1"/>
    <property type="molecule type" value="Genomic_DNA"/>
</dbReference>
<dbReference type="PROSITE" id="PS50828">
    <property type="entry name" value="SMR"/>
    <property type="match status" value="1"/>
</dbReference>
<dbReference type="PANTHER" id="PTHR35562">
    <property type="entry name" value="DNA ENDONUCLEASE SMRA-RELATED"/>
    <property type="match status" value="1"/>
</dbReference>
<feature type="domain" description="Smr" evidence="2">
    <location>
        <begin position="94"/>
        <end position="175"/>
    </location>
</feature>
<dbReference type="Gene3D" id="3.30.1370.110">
    <property type="match status" value="1"/>
</dbReference>
<dbReference type="SMART" id="SM00463">
    <property type="entry name" value="SMR"/>
    <property type="match status" value="1"/>
</dbReference>
<keyword evidence="3" id="KW-0255">Endonuclease</keyword>
<name>A0A1N6F8V3_9GAMM</name>